<dbReference type="Pfam" id="PF03692">
    <property type="entry name" value="CxxCxxCC"/>
    <property type="match status" value="1"/>
</dbReference>
<reference evidence="1" key="1">
    <citation type="submission" date="2022-11" db="EMBL/GenBank/DDBJ databases">
        <title>Complete genome sequence of Methanogenium organophilum DSM 3596.</title>
        <authorList>
            <person name="Chen S.-C."/>
            <person name="Lai S.-J."/>
            <person name="You Y.-T."/>
        </authorList>
    </citation>
    <scope>NUCLEOTIDE SEQUENCE</scope>
    <source>
        <strain evidence="1">DSM 3596</strain>
    </source>
</reference>
<protein>
    <submittedName>
        <fullName evidence="1">YkgJ family cysteine cluster protein</fullName>
    </submittedName>
</protein>
<dbReference type="PANTHER" id="PTHR35866:SF1">
    <property type="entry name" value="YKGJ FAMILY CYSTEINE CLUSTER PROTEIN"/>
    <property type="match status" value="1"/>
</dbReference>
<dbReference type="InterPro" id="IPR005358">
    <property type="entry name" value="Puta_zinc/iron-chelating_dom"/>
</dbReference>
<gene>
    <name evidence="1" type="ORF">OU421_02045</name>
</gene>
<dbReference type="GeneID" id="76833845"/>
<keyword evidence="2" id="KW-1185">Reference proteome</keyword>
<proteinExistence type="predicted"/>
<dbReference type="Proteomes" id="UP001163096">
    <property type="component" value="Chromosome"/>
</dbReference>
<dbReference type="EMBL" id="CP113361">
    <property type="protein sequence ID" value="WAI01674.1"/>
    <property type="molecule type" value="Genomic_DNA"/>
</dbReference>
<organism evidence="1 2">
    <name type="scientific">Methanogenium organophilum</name>
    <dbReference type="NCBI Taxonomy" id="2199"/>
    <lineage>
        <taxon>Archaea</taxon>
        <taxon>Methanobacteriati</taxon>
        <taxon>Methanobacteriota</taxon>
        <taxon>Stenosarchaea group</taxon>
        <taxon>Methanomicrobia</taxon>
        <taxon>Methanomicrobiales</taxon>
        <taxon>Methanomicrobiaceae</taxon>
        <taxon>Methanogenium</taxon>
    </lineage>
</organism>
<dbReference type="RefSeq" id="WP_268186935.1">
    <property type="nucleotide sequence ID" value="NZ_CP113361.1"/>
</dbReference>
<evidence type="ECO:0000313" key="2">
    <source>
        <dbReference type="Proteomes" id="UP001163096"/>
    </source>
</evidence>
<dbReference type="AlphaFoldDB" id="A0A9X9T818"/>
<evidence type="ECO:0000313" key="1">
    <source>
        <dbReference type="EMBL" id="WAI01674.1"/>
    </source>
</evidence>
<name>A0A9X9T818_METOG</name>
<sequence>MIGDVWSAKKGASIPGRNISTGESISKAVLQKRLTGLEEERALLDEYPAEEYAEIVRDTGFSCTCCGRCCTKEVNDHVFLLDEDVRRIRPVHPDVLVPAPYFEACDQNGRFYVSGYALKTQDGNLCTFLDDSMRCRIYADRPLICRVYPYMLHREENASGDLRWCHLSGLNTHGEYNESISPEDAASIAEETIRYEKAYLDQQIAFFRALLDLFEKEGFRYVRRTYDLAMRDFCRGEPVRVMVFFDGRFEEAVVSRDMY</sequence>
<dbReference type="KEGG" id="mou:OU421_02045"/>
<accession>A0A9X9T818</accession>
<dbReference type="PANTHER" id="PTHR35866">
    <property type="entry name" value="PUTATIVE-RELATED"/>
    <property type="match status" value="1"/>
</dbReference>